<keyword evidence="5" id="KW-0611">Plant defense</keyword>
<reference evidence="11 12" key="2">
    <citation type="submission" date="2024-10" db="EMBL/GenBank/DDBJ databases">
        <authorList>
            <person name="Ryan C."/>
        </authorList>
    </citation>
    <scope>NUCLEOTIDE SEQUENCE [LARGE SCALE GENOMIC DNA]</scope>
</reference>
<feature type="domain" description="R13L1/DRL21-like LRR repeat region" evidence="10">
    <location>
        <begin position="697"/>
        <end position="832"/>
    </location>
</feature>
<dbReference type="Proteomes" id="UP001497457">
    <property type="component" value="Chromosome 28b"/>
</dbReference>
<dbReference type="SUPFAM" id="SSF52540">
    <property type="entry name" value="P-loop containing nucleoside triphosphate hydrolases"/>
    <property type="match status" value="1"/>
</dbReference>
<dbReference type="Gene3D" id="3.80.10.10">
    <property type="entry name" value="Ribonuclease Inhibitor"/>
    <property type="match status" value="3"/>
</dbReference>
<dbReference type="InterPro" id="IPR058922">
    <property type="entry name" value="WHD_DRP"/>
</dbReference>
<keyword evidence="4" id="KW-0547">Nucleotide-binding</keyword>
<dbReference type="Gene3D" id="1.10.10.10">
    <property type="entry name" value="Winged helix-like DNA-binding domain superfamily/Winged helix DNA-binding domain"/>
    <property type="match status" value="1"/>
</dbReference>
<dbReference type="SUPFAM" id="SSF52058">
    <property type="entry name" value="L domain-like"/>
    <property type="match status" value="2"/>
</dbReference>
<dbReference type="Gene3D" id="1.10.8.430">
    <property type="entry name" value="Helical domain of apoptotic protease-activating factors"/>
    <property type="match status" value="1"/>
</dbReference>
<dbReference type="Gene3D" id="3.40.50.300">
    <property type="entry name" value="P-loop containing nucleotide triphosphate hydrolases"/>
    <property type="match status" value="1"/>
</dbReference>
<dbReference type="PANTHER" id="PTHR36766:SF40">
    <property type="entry name" value="DISEASE RESISTANCE PROTEIN RGA3"/>
    <property type="match status" value="1"/>
</dbReference>
<reference evidence="12" key="1">
    <citation type="submission" date="2024-06" db="EMBL/GenBank/DDBJ databases">
        <authorList>
            <person name="Ryan C."/>
        </authorList>
    </citation>
    <scope>NUCLEOTIDE SEQUENCE [LARGE SCALE GENOMIC DNA]</scope>
</reference>
<organism evidence="11 12">
    <name type="scientific">Urochloa decumbens</name>
    <dbReference type="NCBI Taxonomy" id="240449"/>
    <lineage>
        <taxon>Eukaryota</taxon>
        <taxon>Viridiplantae</taxon>
        <taxon>Streptophyta</taxon>
        <taxon>Embryophyta</taxon>
        <taxon>Tracheophyta</taxon>
        <taxon>Spermatophyta</taxon>
        <taxon>Magnoliopsida</taxon>
        <taxon>Liliopsida</taxon>
        <taxon>Poales</taxon>
        <taxon>Poaceae</taxon>
        <taxon>PACMAD clade</taxon>
        <taxon>Panicoideae</taxon>
        <taxon>Panicodae</taxon>
        <taxon>Paniceae</taxon>
        <taxon>Melinidinae</taxon>
        <taxon>Urochloa</taxon>
    </lineage>
</organism>
<feature type="domain" description="Disease resistance N-terminal" evidence="8">
    <location>
        <begin position="9"/>
        <end position="92"/>
    </location>
</feature>
<evidence type="ECO:0000256" key="6">
    <source>
        <dbReference type="ARBA" id="ARBA00022840"/>
    </source>
</evidence>
<dbReference type="InterPro" id="IPR002182">
    <property type="entry name" value="NB-ARC"/>
</dbReference>
<accession>A0ABC9C479</accession>
<protein>
    <submittedName>
        <fullName evidence="11">Uncharacterized protein</fullName>
    </submittedName>
</protein>
<dbReference type="InterPro" id="IPR056789">
    <property type="entry name" value="LRR_R13L1-DRL21"/>
</dbReference>
<keyword evidence="6" id="KW-0067">ATP-binding</keyword>
<comment type="similarity">
    <text evidence="1">Belongs to the disease resistance NB-LRR family.</text>
</comment>
<dbReference type="Pfam" id="PF00931">
    <property type="entry name" value="NB-ARC"/>
    <property type="match status" value="1"/>
</dbReference>
<evidence type="ECO:0000259" key="7">
    <source>
        <dbReference type="Pfam" id="PF00931"/>
    </source>
</evidence>
<proteinExistence type="inferred from homology"/>
<feature type="domain" description="Disease resistance protein winged helix" evidence="9">
    <location>
        <begin position="428"/>
        <end position="509"/>
    </location>
</feature>
<name>A0ABC9C479_9POAL</name>
<sequence>MEDLLWSALEPVMGSVKDTIVTSLTTMWGIDESRRKMELQLLSIQSVLADAKVRCESNPEIRTWMNEVRFAAYRADNILDLFRYLALRKQAQIDESTMRKIRGKIVQNRSLDRVNLSMELNSVSDLINGLTKDMQRFNFLVGLPVSAATNTVERETFSTPSPYREFFGREDDKIKIVNLLLGQFNHDGIQVLPIVGMGGLGKTTLANEVFNDEKISEHFNLQLWLFVPADIDLCGVIRLMLELVTNTKCDSDSIEVLKGKLIAAISKRRFLLVMDDVCTTNQWIEKVFDILSWAAGPGSCVLVTTRNHQVASIMGTLETHHLEPLNENDAWQFFSARAFSKDVPQQLHEEMAVYGKAIVEQCQGLPLALKVVSAVMAKKHLVSEWKSTAESKIFKCTESGNKVLTVLKSSWDQLSRESKICFAFLAYFPKGYTFDKESLIQMWAGLGYLRTDLGMSVEEKGEMVFEDLEFRCFLQVSKKEGYSRYACMGDDWGYEQVICSMHDLVHELAQSLSDEECFSCEELVKLKDEVSAKFKFGCHVMIPRCASLSQFQEVGRALSGKNLMRTLCTSQPVFSYIGKGPKELELTSLRILETEFLPNMFRQLEYLVHLRYLDLSYSLVVTLPESVCFLYHLQTLKLNYCIRLESLPEGVGAMKQLQHIYLICCDSLNRMPRNMGMLVNLHTLTRFVADGEQGRGIDELKNMQLLRNRLEIFGLQKVNNVSSARDASLNKKDKITDLLLSWGGEYYCCGEEYPLGDEECRGHEAVLQSLVPHSRLHFLRVEDYGGQQVAAWMRDSQNFHCLKKLRMSGFRNCVDVPLVWLSSTLEYLDLSDFPNLTVLCNNLSVAEGCNSPLCLFPSLKIMELSLLPKFLSWAETTSPVIFPKLEVLSICCCKEINSVPKCPLLKKIEVVECFQLDLSAFEDVKSLLHITYRFSGCGVGEEHANHFPLDSWPALHRLDMNSLILTGTTPPLPESSECMTHLQTLRVLRLDGNGCHQIGLWNYFSFVEVLEINCCLDIFTWPKDIEKLKRLKVLHVTYCPELTTNGSAGEGVLVFPPNLERLHVRCCMKLTEIPDLPESLQEVMIHSCPKLKVVPSGPGRLPSLPNLKHLSLYSCGDLEELPSGELSSLLTLRVCDCPKVCQFPLGILVRMHDKSFEHLVVKGCPYLQAACSGPYSDLVSSIPLNDVEAYEKQTSRWWSCLARPCAGI</sequence>
<dbReference type="EMBL" id="OZ075138">
    <property type="protein sequence ID" value="CAL5013170.1"/>
    <property type="molecule type" value="Genomic_DNA"/>
</dbReference>
<dbReference type="PANTHER" id="PTHR36766">
    <property type="entry name" value="PLANT BROAD-SPECTRUM MILDEW RESISTANCE PROTEIN RPW8"/>
    <property type="match status" value="1"/>
</dbReference>
<dbReference type="Pfam" id="PF25019">
    <property type="entry name" value="LRR_R13L1-DRL21"/>
    <property type="match status" value="1"/>
</dbReference>
<dbReference type="GO" id="GO:0005524">
    <property type="term" value="F:ATP binding"/>
    <property type="evidence" value="ECO:0007669"/>
    <property type="project" value="UniProtKB-KW"/>
</dbReference>
<keyword evidence="12" id="KW-1185">Reference proteome</keyword>
<dbReference type="GO" id="GO:0051707">
    <property type="term" value="P:response to other organism"/>
    <property type="evidence" value="ECO:0007669"/>
    <property type="project" value="UniProtKB-ARBA"/>
</dbReference>
<evidence type="ECO:0000256" key="2">
    <source>
        <dbReference type="ARBA" id="ARBA00022614"/>
    </source>
</evidence>
<dbReference type="GO" id="GO:0006952">
    <property type="term" value="P:defense response"/>
    <property type="evidence" value="ECO:0007669"/>
    <property type="project" value="UniProtKB-KW"/>
</dbReference>
<evidence type="ECO:0000259" key="8">
    <source>
        <dbReference type="Pfam" id="PF18052"/>
    </source>
</evidence>
<dbReference type="InterPro" id="IPR032675">
    <property type="entry name" value="LRR_dom_sf"/>
</dbReference>
<evidence type="ECO:0000313" key="12">
    <source>
        <dbReference type="Proteomes" id="UP001497457"/>
    </source>
</evidence>
<keyword evidence="3" id="KW-0677">Repeat</keyword>
<dbReference type="InterPro" id="IPR036388">
    <property type="entry name" value="WH-like_DNA-bd_sf"/>
</dbReference>
<dbReference type="Pfam" id="PF18052">
    <property type="entry name" value="Rx_N"/>
    <property type="match status" value="1"/>
</dbReference>
<evidence type="ECO:0000259" key="9">
    <source>
        <dbReference type="Pfam" id="PF23559"/>
    </source>
</evidence>
<dbReference type="PRINTS" id="PR00364">
    <property type="entry name" value="DISEASERSIST"/>
</dbReference>
<keyword evidence="2" id="KW-0433">Leucine-rich repeat</keyword>
<evidence type="ECO:0000256" key="4">
    <source>
        <dbReference type="ARBA" id="ARBA00022741"/>
    </source>
</evidence>
<gene>
    <name evidence="11" type="ORF">URODEC1_LOCUS71268</name>
</gene>
<feature type="domain" description="NB-ARC" evidence="7">
    <location>
        <begin position="177"/>
        <end position="342"/>
    </location>
</feature>
<dbReference type="InterPro" id="IPR027417">
    <property type="entry name" value="P-loop_NTPase"/>
</dbReference>
<evidence type="ECO:0000313" key="11">
    <source>
        <dbReference type="EMBL" id="CAL5013170.1"/>
    </source>
</evidence>
<dbReference type="AlphaFoldDB" id="A0ABC9C479"/>
<dbReference type="Pfam" id="PF23559">
    <property type="entry name" value="WHD_DRP"/>
    <property type="match status" value="1"/>
</dbReference>
<evidence type="ECO:0000256" key="5">
    <source>
        <dbReference type="ARBA" id="ARBA00022821"/>
    </source>
</evidence>
<dbReference type="InterPro" id="IPR042197">
    <property type="entry name" value="Apaf_helical"/>
</dbReference>
<dbReference type="Gene3D" id="1.20.5.4130">
    <property type="match status" value="1"/>
</dbReference>
<evidence type="ECO:0000259" key="10">
    <source>
        <dbReference type="Pfam" id="PF25019"/>
    </source>
</evidence>
<dbReference type="InterPro" id="IPR041118">
    <property type="entry name" value="Rx_N"/>
</dbReference>
<evidence type="ECO:0000256" key="1">
    <source>
        <dbReference type="ARBA" id="ARBA00008894"/>
    </source>
</evidence>
<evidence type="ECO:0000256" key="3">
    <source>
        <dbReference type="ARBA" id="ARBA00022737"/>
    </source>
</evidence>